<gene>
    <name evidence="1" type="ORF">AGERDE_LOCUS4827</name>
</gene>
<organism evidence="1 2">
    <name type="scientific">Ambispora gerdemannii</name>
    <dbReference type="NCBI Taxonomy" id="144530"/>
    <lineage>
        <taxon>Eukaryota</taxon>
        <taxon>Fungi</taxon>
        <taxon>Fungi incertae sedis</taxon>
        <taxon>Mucoromycota</taxon>
        <taxon>Glomeromycotina</taxon>
        <taxon>Glomeromycetes</taxon>
        <taxon>Archaeosporales</taxon>
        <taxon>Ambisporaceae</taxon>
        <taxon>Ambispora</taxon>
    </lineage>
</organism>
<evidence type="ECO:0000313" key="2">
    <source>
        <dbReference type="Proteomes" id="UP000789831"/>
    </source>
</evidence>
<proteinExistence type="predicted"/>
<reference evidence="1" key="1">
    <citation type="submission" date="2021-06" db="EMBL/GenBank/DDBJ databases">
        <authorList>
            <person name="Kallberg Y."/>
            <person name="Tangrot J."/>
            <person name="Rosling A."/>
        </authorList>
    </citation>
    <scope>NUCLEOTIDE SEQUENCE</scope>
    <source>
        <strain evidence="1">MT106</strain>
    </source>
</reference>
<name>A0A9N9F5Z2_9GLOM</name>
<dbReference type="EMBL" id="CAJVPL010000590">
    <property type="protein sequence ID" value="CAG8512772.1"/>
    <property type="molecule type" value="Genomic_DNA"/>
</dbReference>
<evidence type="ECO:0000313" key="1">
    <source>
        <dbReference type="EMBL" id="CAG8512772.1"/>
    </source>
</evidence>
<dbReference type="Proteomes" id="UP000789831">
    <property type="component" value="Unassembled WGS sequence"/>
</dbReference>
<keyword evidence="2" id="KW-1185">Reference proteome</keyword>
<dbReference type="AlphaFoldDB" id="A0A9N9F5Z2"/>
<dbReference type="OrthoDB" id="10453242at2759"/>
<comment type="caution">
    <text evidence="1">The sequence shown here is derived from an EMBL/GenBank/DDBJ whole genome shotgun (WGS) entry which is preliminary data.</text>
</comment>
<accession>A0A9N9F5Z2</accession>
<sequence length="92" mass="10657">MWIYSATLNDRLIRDIKALLAEYTSKSIDAGITWEYEKKLVNNNAYNWKNHFCIDFPYFQQKEFLLIKLPSLNGQSSSGSSFTPMIQASEIV</sequence>
<protein>
    <submittedName>
        <fullName evidence="1">4939_t:CDS:1</fullName>
    </submittedName>
</protein>